<dbReference type="eggNOG" id="COG5184">
    <property type="taxonomic scope" value="Bacteria"/>
</dbReference>
<dbReference type="PRINTS" id="PR00633">
    <property type="entry name" value="RCCNDNSATION"/>
</dbReference>
<evidence type="ECO:0000313" key="2">
    <source>
        <dbReference type="Proteomes" id="UP000006852"/>
    </source>
</evidence>
<dbReference type="STRING" id="869209.Tresu_0278"/>
<accession>F2NUE4</accession>
<dbReference type="SUPFAM" id="SSF50985">
    <property type="entry name" value="RCC1/BLIP-II"/>
    <property type="match status" value="2"/>
</dbReference>
<dbReference type="EMBL" id="CP002631">
    <property type="protein sequence ID" value="AEB13237.1"/>
    <property type="molecule type" value="Genomic_DNA"/>
</dbReference>
<reference evidence="2" key="2">
    <citation type="submission" date="2011-04" db="EMBL/GenBank/DDBJ databases">
        <title>The complete genome of chromosome of Treponema succinifaciens DSM 2489.</title>
        <authorList>
            <person name="Lucas S."/>
            <person name="Copeland A."/>
            <person name="Lapidus A."/>
            <person name="Bruce D."/>
            <person name="Goodwin L."/>
            <person name="Pitluck S."/>
            <person name="Peters L."/>
            <person name="Kyrpides N."/>
            <person name="Mavromatis K."/>
            <person name="Ivanova N."/>
            <person name="Ovchinnikova G."/>
            <person name="Teshima H."/>
            <person name="Detter J.C."/>
            <person name="Tapia R."/>
            <person name="Han C."/>
            <person name="Land M."/>
            <person name="Hauser L."/>
            <person name="Markowitz V."/>
            <person name="Cheng J.-F."/>
            <person name="Hugenholtz P."/>
            <person name="Woyke T."/>
            <person name="Wu D."/>
            <person name="Gronow S."/>
            <person name="Wellnitz S."/>
            <person name="Brambilla E."/>
            <person name="Klenk H.-P."/>
            <person name="Eisen J.A."/>
        </authorList>
    </citation>
    <scope>NUCLEOTIDE SEQUENCE [LARGE SCALE GENOMIC DNA]</scope>
    <source>
        <strain evidence="2">ATCC 33096 / DSM 2489 / 6091</strain>
    </source>
</reference>
<keyword evidence="2" id="KW-1185">Reference proteome</keyword>
<name>F2NUE4_TRES6</name>
<dbReference type="PROSITE" id="PS50012">
    <property type="entry name" value="RCC1_3"/>
    <property type="match status" value="1"/>
</dbReference>
<dbReference type="PROSITE" id="PS00626">
    <property type="entry name" value="RCC1_2"/>
    <property type="match status" value="1"/>
</dbReference>
<dbReference type="Gene3D" id="2.130.10.30">
    <property type="entry name" value="Regulator of chromosome condensation 1/beta-lactamase-inhibitor protein II"/>
    <property type="match status" value="1"/>
</dbReference>
<dbReference type="GeneID" id="302997503"/>
<dbReference type="PANTHER" id="PTHR45982">
    <property type="entry name" value="REGULATOR OF CHROMOSOME CONDENSATION"/>
    <property type="match status" value="1"/>
</dbReference>
<dbReference type="Proteomes" id="UP000006852">
    <property type="component" value="Chromosome"/>
</dbReference>
<dbReference type="HOGENOM" id="CLU_679607_0_0_12"/>
<proteinExistence type="predicted"/>
<dbReference type="KEGG" id="tsu:Tresu_0278"/>
<dbReference type="PANTHER" id="PTHR45982:SF1">
    <property type="entry name" value="REGULATOR OF CHROMOSOME CONDENSATION"/>
    <property type="match status" value="1"/>
</dbReference>
<dbReference type="InterPro" id="IPR009091">
    <property type="entry name" value="RCC1/BLIP-II"/>
</dbReference>
<dbReference type="AlphaFoldDB" id="F2NUE4"/>
<organism evidence="1 2">
    <name type="scientific">Treponema succinifaciens (strain ATCC 33096 / DSM 2489 / 6091)</name>
    <dbReference type="NCBI Taxonomy" id="869209"/>
    <lineage>
        <taxon>Bacteria</taxon>
        <taxon>Pseudomonadati</taxon>
        <taxon>Spirochaetota</taxon>
        <taxon>Spirochaetia</taxon>
        <taxon>Spirochaetales</taxon>
        <taxon>Treponemataceae</taxon>
        <taxon>Treponema</taxon>
    </lineage>
</organism>
<reference evidence="1 2" key="1">
    <citation type="journal article" date="2011" name="Stand. Genomic Sci.">
        <title>Complete genome sequence of Treponema succinifaciens type strain (6091).</title>
        <authorList>
            <person name="Han C."/>
            <person name="Gronow S."/>
            <person name="Teshima H."/>
            <person name="Lapidus A."/>
            <person name="Nolan M."/>
            <person name="Lucas S."/>
            <person name="Hammon N."/>
            <person name="Deshpande S."/>
            <person name="Cheng J.F."/>
            <person name="Zeytun A."/>
            <person name="Tapia R."/>
            <person name="Goodwin L."/>
            <person name="Pitluck S."/>
            <person name="Liolios K."/>
            <person name="Pagani I."/>
            <person name="Ivanova N."/>
            <person name="Mavromatis K."/>
            <person name="Mikhailova N."/>
            <person name="Huntemann M."/>
            <person name="Pati A."/>
            <person name="Chen A."/>
            <person name="Palaniappan K."/>
            <person name="Land M."/>
            <person name="Hauser L."/>
            <person name="Brambilla E.M."/>
            <person name="Rohde M."/>
            <person name="Goker M."/>
            <person name="Woyke T."/>
            <person name="Bristow J."/>
            <person name="Eisen J.A."/>
            <person name="Markowitz V."/>
            <person name="Hugenholtz P."/>
            <person name="Kyrpides N.C."/>
            <person name="Klenk H.P."/>
            <person name="Detter J.C."/>
        </authorList>
    </citation>
    <scope>NUCLEOTIDE SEQUENCE [LARGE SCALE GENOMIC DNA]</scope>
    <source>
        <strain evidence="2">ATCC 33096 / DSM 2489 / 6091</strain>
    </source>
</reference>
<dbReference type="InterPro" id="IPR051553">
    <property type="entry name" value="Ran_GTPase-activating"/>
</dbReference>
<sequence>MKRKLIMFILATIFIAVSISRASKIDRMQKIVDVAIGKYHTLCLFEDGRILAFGDNENGELGLGEFFLGERYVSPFYIQAPIKFVSIASGYFHSLAVSEDGTLWGWGDNSSCQLINSERNFSKSCTESEYNIPVIIDSEKDWRKVFADGFDSFGLKKDGTLWRISDMCQIENPKGRKWKNVIVQADGGGDDYKLYVMLEDKNGEIFTYGTCNEERNMLSCFSVWSSKKDGLKILLPLETPPEISDLWMNDFSGVFRKRNEIHIWGMIATEENEIKEKFKSMFSDIRKSEEIFADWMFKSKKKVKIKKIKKIISGNFMWSFACIGGAEFNYSYTACLRNDGKLIVWSNGKTYTSDSSLKIRDIWGNNGIFAQAKDGKIYVTGYNLFNRLGVDKSQEEFLFLELFDF</sequence>
<dbReference type="RefSeq" id="WP_013700548.1">
    <property type="nucleotide sequence ID" value="NC_015385.1"/>
</dbReference>
<dbReference type="Pfam" id="PF13540">
    <property type="entry name" value="RCC1_2"/>
    <property type="match status" value="2"/>
</dbReference>
<gene>
    <name evidence="1" type="ordered locus">Tresu_0278</name>
</gene>
<dbReference type="InterPro" id="IPR000408">
    <property type="entry name" value="Reg_chr_condens"/>
</dbReference>
<protein>
    <submittedName>
        <fullName evidence="1">Regulator of chromosome condensation RCC1</fullName>
    </submittedName>
</protein>
<evidence type="ECO:0000313" key="1">
    <source>
        <dbReference type="EMBL" id="AEB13237.1"/>
    </source>
</evidence>